<dbReference type="GO" id="GO:0016491">
    <property type="term" value="F:oxidoreductase activity"/>
    <property type="evidence" value="ECO:0007669"/>
    <property type="project" value="InterPro"/>
</dbReference>
<keyword evidence="4" id="KW-0479">Metal-binding</keyword>
<accession>A0A365XTE6</accession>
<keyword evidence="3" id="KW-0949">S-adenosyl-L-methionine</keyword>
<dbReference type="GO" id="GO:0046872">
    <property type="term" value="F:metal ion binding"/>
    <property type="evidence" value="ECO:0007669"/>
    <property type="project" value="UniProtKB-KW"/>
</dbReference>
<gene>
    <name evidence="8" type="ORF">DF182_24410</name>
</gene>
<dbReference type="SFLD" id="SFLDG01067">
    <property type="entry name" value="SPASM/twitch_domain_containing"/>
    <property type="match status" value="1"/>
</dbReference>
<evidence type="ECO:0000313" key="9">
    <source>
        <dbReference type="Proteomes" id="UP000253410"/>
    </source>
</evidence>
<proteinExistence type="predicted"/>
<dbReference type="OrthoDB" id="9808591at2"/>
<dbReference type="PANTHER" id="PTHR43273">
    <property type="entry name" value="ANAEROBIC SULFATASE-MATURATING ENZYME HOMOLOG ASLB-RELATED"/>
    <property type="match status" value="1"/>
</dbReference>
<dbReference type="InterPro" id="IPR000385">
    <property type="entry name" value="MoaA_NifB_PqqE_Fe-S-bd_CS"/>
</dbReference>
<dbReference type="PROSITE" id="PS51918">
    <property type="entry name" value="RADICAL_SAM"/>
    <property type="match status" value="1"/>
</dbReference>
<dbReference type="SFLD" id="SFLDG01386">
    <property type="entry name" value="main_SPASM_domain-containing"/>
    <property type="match status" value="1"/>
</dbReference>
<keyword evidence="9" id="KW-1185">Reference proteome</keyword>
<dbReference type="CDD" id="cd01335">
    <property type="entry name" value="Radical_SAM"/>
    <property type="match status" value="1"/>
</dbReference>
<dbReference type="RefSeq" id="WP_113618397.1">
    <property type="nucleotide sequence ID" value="NZ_QFFJ01000002.1"/>
</dbReference>
<reference evidence="8 9" key="1">
    <citation type="submission" date="2018-05" db="EMBL/GenBank/DDBJ databases">
        <title>Chitinophaga sp. K3CV102501T nov., isolated from isolated from a monsoon evergreen broad-leaved forest soil.</title>
        <authorList>
            <person name="Lv Y."/>
        </authorList>
    </citation>
    <scope>NUCLEOTIDE SEQUENCE [LARGE SCALE GENOMIC DNA]</scope>
    <source>
        <strain evidence="8 9">GDMCC 1.1325</strain>
    </source>
</reference>
<dbReference type="Gene3D" id="3.20.20.70">
    <property type="entry name" value="Aldolase class I"/>
    <property type="match status" value="1"/>
</dbReference>
<dbReference type="EMBL" id="QFFJ01000002">
    <property type="protein sequence ID" value="RBL89647.1"/>
    <property type="molecule type" value="Genomic_DNA"/>
</dbReference>
<comment type="caution">
    <text evidence="8">The sequence shown here is derived from an EMBL/GenBank/DDBJ whole genome shotgun (WGS) entry which is preliminary data.</text>
</comment>
<keyword evidence="2" id="KW-0004">4Fe-4S</keyword>
<dbReference type="SFLD" id="SFLDG01384">
    <property type="entry name" value="thioether_bond_formation_requi"/>
    <property type="match status" value="1"/>
</dbReference>
<keyword evidence="5" id="KW-0408">Iron</keyword>
<evidence type="ECO:0000313" key="8">
    <source>
        <dbReference type="EMBL" id="RBL89647.1"/>
    </source>
</evidence>
<comment type="cofactor">
    <cofactor evidence="1">
        <name>[4Fe-4S] cluster</name>
        <dbReference type="ChEBI" id="CHEBI:49883"/>
    </cofactor>
</comment>
<dbReference type="AlphaFoldDB" id="A0A365XTE6"/>
<dbReference type="GO" id="GO:0051539">
    <property type="term" value="F:4 iron, 4 sulfur cluster binding"/>
    <property type="evidence" value="ECO:0007669"/>
    <property type="project" value="UniProtKB-KW"/>
</dbReference>
<evidence type="ECO:0000256" key="5">
    <source>
        <dbReference type="ARBA" id="ARBA00023004"/>
    </source>
</evidence>
<sequence length="384" mass="43800">MTGDPYCSALVMKIASRCNINCSYCYMYSFEDQTYLQQPKFMSQDTVDILLLKVKEHCLRHSLQRFFFIFHGGEPLLAKKEFFSEFVEKARRTIDTGVKLFFSVQTNGILLTDEWCQLFIKYNIRVGVSLDGPQAVHDKHRVDHSGKGTFLKVLEGINTLKANGLEQTAKMLCVINVDTDPIEMYEFFKSTGIRSIDFLFPDLNYECLPQHINLATETRYADWLIKIFDRWILDSKSTSPIQIRRFVNAISLIMGKSTISDEMGSENNSVLVIETDGGIESIDSLKICGDGFTKENLNISTNSIDDALSSNLARLYYKSHNSLCDKCNACQVKEVCGGGHIVHRYKKSNSFDNPSIYCNDLGKIYTHIRNSVYEILKKYELVEA</sequence>
<dbReference type="SFLD" id="SFLDS00029">
    <property type="entry name" value="Radical_SAM"/>
    <property type="match status" value="1"/>
</dbReference>
<dbReference type="Proteomes" id="UP000253410">
    <property type="component" value="Unassembled WGS sequence"/>
</dbReference>
<dbReference type="Pfam" id="PF04055">
    <property type="entry name" value="Radical_SAM"/>
    <property type="match status" value="1"/>
</dbReference>
<dbReference type="InterPro" id="IPR007197">
    <property type="entry name" value="rSAM"/>
</dbReference>
<dbReference type="InterPro" id="IPR013785">
    <property type="entry name" value="Aldolase_TIM"/>
</dbReference>
<evidence type="ECO:0000256" key="6">
    <source>
        <dbReference type="ARBA" id="ARBA00023014"/>
    </source>
</evidence>
<protein>
    <recommendedName>
        <fullName evidence="7">Radical SAM core domain-containing protein</fullName>
    </recommendedName>
</protein>
<evidence type="ECO:0000256" key="4">
    <source>
        <dbReference type="ARBA" id="ARBA00022723"/>
    </source>
</evidence>
<dbReference type="InterPro" id="IPR058240">
    <property type="entry name" value="rSAM_sf"/>
</dbReference>
<evidence type="ECO:0000256" key="2">
    <source>
        <dbReference type="ARBA" id="ARBA00022485"/>
    </source>
</evidence>
<feature type="domain" description="Radical SAM core" evidence="7">
    <location>
        <begin position="4"/>
        <end position="244"/>
    </location>
</feature>
<dbReference type="PANTHER" id="PTHR43273:SF8">
    <property type="entry name" value="RADICAL SAM DOMAIN PROTEIN"/>
    <property type="match status" value="1"/>
</dbReference>
<dbReference type="PROSITE" id="PS01305">
    <property type="entry name" value="MOAA_NIFB_PQQE"/>
    <property type="match status" value="1"/>
</dbReference>
<dbReference type="InterPro" id="IPR023867">
    <property type="entry name" value="Sulphatase_maturase_rSAM"/>
</dbReference>
<evidence type="ECO:0000256" key="1">
    <source>
        <dbReference type="ARBA" id="ARBA00001966"/>
    </source>
</evidence>
<evidence type="ECO:0000256" key="3">
    <source>
        <dbReference type="ARBA" id="ARBA00022691"/>
    </source>
</evidence>
<organism evidence="8 9">
    <name type="scientific">Chitinophaga flava</name>
    <dbReference type="NCBI Taxonomy" id="2259036"/>
    <lineage>
        <taxon>Bacteria</taxon>
        <taxon>Pseudomonadati</taxon>
        <taxon>Bacteroidota</taxon>
        <taxon>Chitinophagia</taxon>
        <taxon>Chitinophagales</taxon>
        <taxon>Chitinophagaceae</taxon>
        <taxon>Chitinophaga</taxon>
    </lineage>
</organism>
<keyword evidence="6" id="KW-0411">Iron-sulfur</keyword>
<name>A0A365XTE6_9BACT</name>
<evidence type="ECO:0000259" key="7">
    <source>
        <dbReference type="PROSITE" id="PS51918"/>
    </source>
</evidence>
<dbReference type="SFLD" id="SFLDG01072">
    <property type="entry name" value="dehydrogenase_like"/>
    <property type="match status" value="1"/>
</dbReference>
<dbReference type="SUPFAM" id="SSF102114">
    <property type="entry name" value="Radical SAM enzymes"/>
    <property type="match status" value="1"/>
</dbReference>